<dbReference type="Proteomes" id="UP000199119">
    <property type="component" value="Unassembled WGS sequence"/>
</dbReference>
<dbReference type="RefSeq" id="WP_139222974.1">
    <property type="nucleotide sequence ID" value="NZ_FONX01000034.1"/>
</dbReference>
<protein>
    <submittedName>
        <fullName evidence="1">Uncharacterized protein</fullName>
    </submittedName>
</protein>
<name>A0A1I2HV94_9BURK</name>
<dbReference type="AlphaFoldDB" id="A0A1I2HV94"/>
<organism evidence="1 2">
    <name type="scientific">Paracidovorax wautersii</name>
    <dbReference type="NCBI Taxonomy" id="1177982"/>
    <lineage>
        <taxon>Bacteria</taxon>
        <taxon>Pseudomonadati</taxon>
        <taxon>Pseudomonadota</taxon>
        <taxon>Betaproteobacteria</taxon>
        <taxon>Burkholderiales</taxon>
        <taxon>Comamonadaceae</taxon>
        <taxon>Paracidovorax</taxon>
    </lineage>
</organism>
<proteinExistence type="predicted"/>
<reference evidence="2" key="1">
    <citation type="submission" date="2016-10" db="EMBL/GenBank/DDBJ databases">
        <authorList>
            <person name="Varghese N."/>
            <person name="Submissions S."/>
        </authorList>
    </citation>
    <scope>NUCLEOTIDE SEQUENCE [LARGE SCALE GENOMIC DNA]</scope>
    <source>
        <strain evidence="2">DSM 27981</strain>
    </source>
</reference>
<evidence type="ECO:0000313" key="1">
    <source>
        <dbReference type="EMBL" id="SFF33323.1"/>
    </source>
</evidence>
<sequence length="109" mass="12367">MTENGVVDPFAKGANNYGGDPRVHWSERIEWRPGRWDPMSNAPMTGPIVHVRGRDKNGVLLEPMHYAYGGGEEQPPFRGWFIPYSNPKLGFHQVNPVEWQPLKASPDEL</sequence>
<accession>A0A1I2HV94</accession>
<gene>
    <name evidence="1" type="ORF">SAMN04489711_13411</name>
</gene>
<keyword evidence="2" id="KW-1185">Reference proteome</keyword>
<dbReference type="EMBL" id="FONX01000034">
    <property type="protein sequence ID" value="SFF33323.1"/>
    <property type="molecule type" value="Genomic_DNA"/>
</dbReference>
<evidence type="ECO:0000313" key="2">
    <source>
        <dbReference type="Proteomes" id="UP000199119"/>
    </source>
</evidence>
<dbReference type="STRING" id="1177982.SAMN04489711_13411"/>